<evidence type="ECO:0000313" key="4">
    <source>
        <dbReference type="Proteomes" id="UP000298663"/>
    </source>
</evidence>
<dbReference type="AlphaFoldDB" id="A0A4U5LNH6"/>
<dbReference type="STRING" id="34508.A0A4U5LNH6"/>
<evidence type="ECO:0000256" key="2">
    <source>
        <dbReference type="SAM" id="MobiDB-lite"/>
    </source>
</evidence>
<sequence>MSLPRMCSLPFGADMDKEKQRFPGLLGAGFPSAFLGMPPTVTPPTTSSVFPPNISHFQTFFNPQFQQYYATFLQQQNLFQQLAQQQVQNSPQGRMELSPSISDSQTSTVDSPPSKKLQTDNEGNAICPICEMKLSPTDDWTGHLELEKSNLIKSIEILKDFKPTPMDVINLAGNVNDANRRKREYELQRIKSNQQKRLSAKNILVRESLTPFSRQSNDDSGSNCCSPSAKIETSFRSNTFCKTCERHHDFLVISNQFDEPRCQDCYAKLRQQTGALPSTITQSPIESFGPLMHDKCPSSPLDMILHGNGTTSRQSNDGSAFGEPEEKRIKSEV</sequence>
<feature type="coiled-coil region" evidence="1">
    <location>
        <begin position="168"/>
        <end position="195"/>
    </location>
</feature>
<accession>A0A4U5LNH6</accession>
<feature type="region of interest" description="Disordered" evidence="2">
    <location>
        <begin position="84"/>
        <end position="121"/>
    </location>
</feature>
<feature type="compositionally biased region" description="Polar residues" evidence="2">
    <location>
        <begin position="99"/>
        <end position="111"/>
    </location>
</feature>
<proteinExistence type="predicted"/>
<name>A0A4U5LNH6_STECR</name>
<gene>
    <name evidence="3" type="ORF">L596_030878</name>
</gene>
<protein>
    <submittedName>
        <fullName evidence="3">Uncharacterized protein</fullName>
    </submittedName>
</protein>
<feature type="region of interest" description="Disordered" evidence="2">
    <location>
        <begin position="306"/>
        <end position="333"/>
    </location>
</feature>
<keyword evidence="4" id="KW-1185">Reference proteome</keyword>
<reference evidence="3 4" key="2">
    <citation type="journal article" date="2019" name="G3 (Bethesda)">
        <title>Hybrid Assembly of the Genome of the Entomopathogenic Nematode Steinernema carpocapsae Identifies the X-Chromosome.</title>
        <authorList>
            <person name="Serra L."/>
            <person name="Macchietto M."/>
            <person name="Macias-Munoz A."/>
            <person name="McGill C.J."/>
            <person name="Rodriguez I.M."/>
            <person name="Rodriguez B."/>
            <person name="Murad R."/>
            <person name="Mortazavi A."/>
        </authorList>
    </citation>
    <scope>NUCLEOTIDE SEQUENCE [LARGE SCALE GENOMIC DNA]</scope>
    <source>
        <strain evidence="3 4">ALL</strain>
    </source>
</reference>
<feature type="compositionally biased region" description="Polar residues" evidence="2">
    <location>
        <begin position="308"/>
        <end position="318"/>
    </location>
</feature>
<keyword evidence="1" id="KW-0175">Coiled coil</keyword>
<reference evidence="3 4" key="1">
    <citation type="journal article" date="2015" name="Genome Biol.">
        <title>Comparative genomics of Steinernema reveals deeply conserved gene regulatory networks.</title>
        <authorList>
            <person name="Dillman A.R."/>
            <person name="Macchietto M."/>
            <person name="Porter C.F."/>
            <person name="Rogers A."/>
            <person name="Williams B."/>
            <person name="Antoshechkin I."/>
            <person name="Lee M.M."/>
            <person name="Goodwin Z."/>
            <person name="Lu X."/>
            <person name="Lewis E.E."/>
            <person name="Goodrich-Blair H."/>
            <person name="Stock S.P."/>
            <person name="Adams B.J."/>
            <person name="Sternberg P.W."/>
            <person name="Mortazavi A."/>
        </authorList>
    </citation>
    <scope>NUCLEOTIDE SEQUENCE [LARGE SCALE GENOMIC DNA]</scope>
    <source>
        <strain evidence="3 4">ALL</strain>
    </source>
</reference>
<evidence type="ECO:0000256" key="1">
    <source>
        <dbReference type="SAM" id="Coils"/>
    </source>
</evidence>
<dbReference type="EMBL" id="AZBU02000016">
    <property type="protein sequence ID" value="TKR57404.1"/>
    <property type="molecule type" value="Genomic_DNA"/>
</dbReference>
<dbReference type="Proteomes" id="UP000298663">
    <property type="component" value="Unassembled WGS sequence"/>
</dbReference>
<comment type="caution">
    <text evidence="3">The sequence shown here is derived from an EMBL/GenBank/DDBJ whole genome shotgun (WGS) entry which is preliminary data.</text>
</comment>
<feature type="compositionally biased region" description="Basic and acidic residues" evidence="2">
    <location>
        <begin position="324"/>
        <end position="333"/>
    </location>
</feature>
<dbReference type="OrthoDB" id="5810293at2759"/>
<evidence type="ECO:0000313" key="3">
    <source>
        <dbReference type="EMBL" id="TKR57404.1"/>
    </source>
</evidence>
<organism evidence="3 4">
    <name type="scientific">Steinernema carpocapsae</name>
    <name type="common">Entomopathogenic nematode</name>
    <dbReference type="NCBI Taxonomy" id="34508"/>
    <lineage>
        <taxon>Eukaryota</taxon>
        <taxon>Metazoa</taxon>
        <taxon>Ecdysozoa</taxon>
        <taxon>Nematoda</taxon>
        <taxon>Chromadorea</taxon>
        <taxon>Rhabditida</taxon>
        <taxon>Tylenchina</taxon>
        <taxon>Panagrolaimomorpha</taxon>
        <taxon>Strongyloidoidea</taxon>
        <taxon>Steinernematidae</taxon>
        <taxon>Steinernema</taxon>
    </lineage>
</organism>